<evidence type="ECO:0000256" key="2">
    <source>
        <dbReference type="ARBA" id="ARBA00011748"/>
    </source>
</evidence>
<evidence type="ECO:0000256" key="5">
    <source>
        <dbReference type="SAM" id="SignalP"/>
    </source>
</evidence>
<dbReference type="PANTHER" id="PTHR11245:SF6">
    <property type="entry name" value="DUF19 DOMAIN-CONTAINING PROTEIN"/>
    <property type="match status" value="1"/>
</dbReference>
<comment type="subunit">
    <text evidence="2">Homodimer; disulfide-linked.</text>
</comment>
<reference evidence="6 7" key="1">
    <citation type="submission" date="2016-05" db="EMBL/GenBank/DDBJ databases">
        <title>Genome sequencing of Trichophyton rubrum CMCC(F)T1i isolated from hair.</title>
        <authorList>
            <person name="Zhan P."/>
            <person name="Tao Y."/>
            <person name="Liu W."/>
        </authorList>
    </citation>
    <scope>NUCLEOTIDE SEQUENCE [LARGE SCALE GENOMIC DNA]</scope>
    <source>
        <strain evidence="7">CMCC(F)T1i</strain>
    </source>
</reference>
<keyword evidence="4" id="KW-1015">Disulfide bond</keyword>
<sequence>MKSLLLALLVFVSAAAAAASAVDVPLVPCQTPEGRGICQVTGRCFGTSKWYLSPRSGSAGGMESDTDSCRHPSCPITGRCCISPLARREEPDECSSPAPNSCSFYSACLEKGIPCGPDGYALAYGDRYCNRFSAASPQLSASGQEWVTKTMLCLQQKLVPVALGKDEQVSTCPAVREFAFSTHPECYIQGGVCLLAPTDWLVIVGTVGFTELFDSVEALATTLKTVKGCLDFYLWLIRNNFIHQPRTAYGPLLKVDLSARWTQGYVMLNAHEAGGALFWAWWR</sequence>
<evidence type="ECO:0000313" key="7">
    <source>
        <dbReference type="Proteomes" id="UP000243015"/>
    </source>
</evidence>
<dbReference type="InterPro" id="IPR004978">
    <property type="entry name" value="Stanniocalcin"/>
</dbReference>
<keyword evidence="3" id="KW-0372">Hormone</keyword>
<protein>
    <recommendedName>
        <fullName evidence="8">Dickkopf N-terminal cysteine-rich domain-containing protein</fullName>
    </recommendedName>
</protein>
<dbReference type="Pfam" id="PF03298">
    <property type="entry name" value="Stanniocalcin"/>
    <property type="match status" value="1"/>
</dbReference>
<evidence type="ECO:0000256" key="4">
    <source>
        <dbReference type="ARBA" id="ARBA00023157"/>
    </source>
</evidence>
<feature type="signal peptide" evidence="5">
    <location>
        <begin position="1"/>
        <end position="21"/>
    </location>
</feature>
<name>A0A178EPS6_TRIRU</name>
<proteinExistence type="inferred from homology"/>
<dbReference type="AlphaFoldDB" id="A0A178EPS6"/>
<dbReference type="VEuPathDB" id="FungiDB:TERG_03181"/>
<organism evidence="6 7">
    <name type="scientific">Trichophyton rubrum</name>
    <name type="common">Athlete's foot fungus</name>
    <name type="synonym">Epidermophyton rubrum</name>
    <dbReference type="NCBI Taxonomy" id="5551"/>
    <lineage>
        <taxon>Eukaryota</taxon>
        <taxon>Fungi</taxon>
        <taxon>Dikarya</taxon>
        <taxon>Ascomycota</taxon>
        <taxon>Pezizomycotina</taxon>
        <taxon>Eurotiomycetes</taxon>
        <taxon>Eurotiomycetidae</taxon>
        <taxon>Onygenales</taxon>
        <taxon>Arthrodermataceae</taxon>
        <taxon>Trichophyton</taxon>
    </lineage>
</organism>
<dbReference type="GO" id="GO:0005179">
    <property type="term" value="F:hormone activity"/>
    <property type="evidence" value="ECO:0007669"/>
    <property type="project" value="UniProtKB-KW"/>
</dbReference>
<dbReference type="GO" id="GO:0006874">
    <property type="term" value="P:intracellular calcium ion homeostasis"/>
    <property type="evidence" value="ECO:0007669"/>
    <property type="project" value="TreeGrafter"/>
</dbReference>
<evidence type="ECO:0000256" key="1">
    <source>
        <dbReference type="ARBA" id="ARBA00008693"/>
    </source>
</evidence>
<dbReference type="GO" id="GO:0005576">
    <property type="term" value="C:extracellular region"/>
    <property type="evidence" value="ECO:0007669"/>
    <property type="project" value="InterPro"/>
</dbReference>
<dbReference type="Proteomes" id="UP000243015">
    <property type="component" value="Unassembled WGS sequence"/>
</dbReference>
<gene>
    <name evidence="6" type="ORF">A7C99_6616</name>
</gene>
<keyword evidence="5" id="KW-0732">Signal</keyword>
<dbReference type="PANTHER" id="PTHR11245">
    <property type="entry name" value="STANNIOCALCIN"/>
    <property type="match status" value="1"/>
</dbReference>
<comment type="similarity">
    <text evidence="1">Belongs to the stanniocalcin family.</text>
</comment>
<comment type="caution">
    <text evidence="6">The sequence shown here is derived from an EMBL/GenBank/DDBJ whole genome shotgun (WGS) entry which is preliminary data.</text>
</comment>
<evidence type="ECO:0000313" key="6">
    <source>
        <dbReference type="EMBL" id="OAL62044.1"/>
    </source>
</evidence>
<feature type="chain" id="PRO_5008085638" description="Dickkopf N-terminal cysteine-rich domain-containing protein" evidence="5">
    <location>
        <begin position="22"/>
        <end position="283"/>
    </location>
</feature>
<evidence type="ECO:0008006" key="8">
    <source>
        <dbReference type="Google" id="ProtNLM"/>
    </source>
</evidence>
<accession>A0A178EPS6</accession>
<evidence type="ECO:0000256" key="3">
    <source>
        <dbReference type="ARBA" id="ARBA00022702"/>
    </source>
</evidence>
<dbReference type="EMBL" id="LHPM01000019">
    <property type="protein sequence ID" value="OAL62044.1"/>
    <property type="molecule type" value="Genomic_DNA"/>
</dbReference>